<protein>
    <recommendedName>
        <fullName evidence="2">Radical SAM core domain-containing protein</fullName>
    </recommendedName>
</protein>
<proteinExistence type="predicted"/>
<evidence type="ECO:0000313" key="1">
    <source>
        <dbReference type="EMBL" id="CAD9682637.1"/>
    </source>
</evidence>
<organism evidence="1">
    <name type="scientific">Mucochytrium quahogii</name>
    <dbReference type="NCBI Taxonomy" id="96639"/>
    <lineage>
        <taxon>Eukaryota</taxon>
        <taxon>Sar</taxon>
        <taxon>Stramenopiles</taxon>
        <taxon>Bigyra</taxon>
        <taxon>Labyrinthulomycetes</taxon>
        <taxon>Thraustochytrida</taxon>
        <taxon>Thraustochytriidae</taxon>
        <taxon>Mucochytrium</taxon>
    </lineage>
</organism>
<accession>A0A7S2RWJ9</accession>
<sequence length="234" mass="25541">MFQSFAVCRRFKTHTMAASLISRPVYWLGSRLYLNVTAQCNAVPLCLQRGPGFAMPEESGFSKLDFEPSVDEMFDAVEDAYKNDERKDIVGMGENDGGVIFAGYGEPLLRLDEITEAAQRIKESRHGVPLSIKSNGLFPGEDGVSVAQRLKSSGIDSASIFVPCANPKQFDEIMKPASPDLNFGKLCEFIVSLTDNGVQVKASTVSRQGVDVNEIRQLAAALGATETQVKAYFD</sequence>
<dbReference type="InterPro" id="IPR058240">
    <property type="entry name" value="rSAM_sf"/>
</dbReference>
<name>A0A7S2RWJ9_9STRA</name>
<reference evidence="1" key="1">
    <citation type="submission" date="2021-01" db="EMBL/GenBank/DDBJ databases">
        <authorList>
            <person name="Corre E."/>
            <person name="Pelletier E."/>
            <person name="Niang G."/>
            <person name="Scheremetjew M."/>
            <person name="Finn R."/>
            <person name="Kale V."/>
            <person name="Holt S."/>
            <person name="Cochrane G."/>
            <person name="Meng A."/>
            <person name="Brown T."/>
            <person name="Cohen L."/>
        </authorList>
    </citation>
    <scope>NUCLEOTIDE SEQUENCE</scope>
    <source>
        <strain evidence="1">NY070348D</strain>
    </source>
</reference>
<evidence type="ECO:0008006" key="2">
    <source>
        <dbReference type="Google" id="ProtNLM"/>
    </source>
</evidence>
<dbReference type="SUPFAM" id="SSF102114">
    <property type="entry name" value="Radical SAM enzymes"/>
    <property type="match status" value="1"/>
</dbReference>
<dbReference type="Gene3D" id="3.20.20.70">
    <property type="entry name" value="Aldolase class I"/>
    <property type="match status" value="1"/>
</dbReference>
<dbReference type="InterPro" id="IPR013785">
    <property type="entry name" value="Aldolase_TIM"/>
</dbReference>
<gene>
    <name evidence="1" type="ORF">QSP1433_LOCUS7773</name>
</gene>
<dbReference type="AlphaFoldDB" id="A0A7S2RWJ9"/>
<dbReference type="EMBL" id="HBHK01012373">
    <property type="protein sequence ID" value="CAD9682637.1"/>
    <property type="molecule type" value="Transcribed_RNA"/>
</dbReference>